<dbReference type="Gene3D" id="1.20.5.1300">
    <property type="match status" value="1"/>
</dbReference>
<dbReference type="SUPFAM" id="SSF53720">
    <property type="entry name" value="ALDH-like"/>
    <property type="match status" value="1"/>
</dbReference>
<keyword evidence="7 12" id="KW-0862">Zinc</keyword>
<evidence type="ECO:0000256" key="3">
    <source>
        <dbReference type="ARBA" id="ARBA00010178"/>
    </source>
</evidence>
<evidence type="ECO:0000256" key="4">
    <source>
        <dbReference type="ARBA" id="ARBA00012965"/>
    </source>
</evidence>
<dbReference type="InterPro" id="IPR022695">
    <property type="entry name" value="Histidinol_DH_monofunct"/>
</dbReference>
<feature type="binding site" evidence="12 17">
    <location>
        <position position="253"/>
    </location>
    <ligand>
        <name>Zn(2+)</name>
        <dbReference type="ChEBI" id="CHEBI:29105"/>
    </ligand>
</feature>
<evidence type="ECO:0000256" key="16">
    <source>
        <dbReference type="PIRSR" id="PIRSR000099-3"/>
    </source>
</evidence>
<feature type="binding site" evidence="12 15">
    <location>
        <position position="181"/>
    </location>
    <ligand>
        <name>NAD(+)</name>
        <dbReference type="ChEBI" id="CHEBI:57540"/>
    </ligand>
</feature>
<feature type="binding site" evidence="12 17">
    <location>
        <position position="250"/>
    </location>
    <ligand>
        <name>Zn(2+)</name>
        <dbReference type="ChEBI" id="CHEBI:29105"/>
    </ligand>
</feature>
<evidence type="ECO:0000256" key="9">
    <source>
        <dbReference type="ARBA" id="ARBA00023027"/>
    </source>
</evidence>
<name>A0A7D3XEL4_9BACT</name>
<dbReference type="FunFam" id="1.20.5.1300:FF:000001">
    <property type="entry name" value="Histidine biosynthesis trifunctional protein"/>
    <property type="match status" value="1"/>
</dbReference>
<dbReference type="UniPathway" id="UPA00031">
    <property type="reaction ID" value="UER00014"/>
</dbReference>
<keyword evidence="8 12" id="KW-0560">Oxidoreductase</keyword>
<dbReference type="InterPro" id="IPR016161">
    <property type="entry name" value="Ald_DH/histidinol_DH"/>
</dbReference>
<evidence type="ECO:0000256" key="6">
    <source>
        <dbReference type="ARBA" id="ARBA00022723"/>
    </source>
</evidence>
<evidence type="ECO:0000256" key="14">
    <source>
        <dbReference type="PIRSR" id="PIRSR000099-1"/>
    </source>
</evidence>
<dbReference type="GO" id="GO:0051287">
    <property type="term" value="F:NAD binding"/>
    <property type="evidence" value="ECO:0007669"/>
    <property type="project" value="InterPro"/>
</dbReference>
<organism evidence="19 20">
    <name type="scientific">Tenuifilum thalassicum</name>
    <dbReference type="NCBI Taxonomy" id="2590900"/>
    <lineage>
        <taxon>Bacteria</taxon>
        <taxon>Pseudomonadati</taxon>
        <taxon>Bacteroidota</taxon>
        <taxon>Bacteroidia</taxon>
        <taxon>Bacteroidales</taxon>
        <taxon>Tenuifilaceae</taxon>
        <taxon>Tenuifilum</taxon>
    </lineage>
</organism>
<dbReference type="HAMAP" id="MF_01024">
    <property type="entry name" value="HisD"/>
    <property type="match status" value="1"/>
</dbReference>
<evidence type="ECO:0000256" key="2">
    <source>
        <dbReference type="ARBA" id="ARBA00004940"/>
    </source>
</evidence>
<dbReference type="GO" id="GO:0000105">
    <property type="term" value="P:L-histidine biosynthetic process"/>
    <property type="evidence" value="ECO:0007669"/>
    <property type="project" value="UniProtKB-UniRule"/>
</dbReference>
<comment type="catalytic activity">
    <reaction evidence="11 12">
        <text>L-histidinol + 2 NAD(+) + H2O = L-histidine + 2 NADH + 3 H(+)</text>
        <dbReference type="Rhea" id="RHEA:20641"/>
        <dbReference type="ChEBI" id="CHEBI:15377"/>
        <dbReference type="ChEBI" id="CHEBI:15378"/>
        <dbReference type="ChEBI" id="CHEBI:57540"/>
        <dbReference type="ChEBI" id="CHEBI:57595"/>
        <dbReference type="ChEBI" id="CHEBI:57699"/>
        <dbReference type="ChEBI" id="CHEBI:57945"/>
        <dbReference type="EC" id="1.1.1.23"/>
    </reaction>
</comment>
<feature type="binding site" evidence="12 17">
    <location>
        <position position="410"/>
    </location>
    <ligand>
        <name>Zn(2+)</name>
        <dbReference type="ChEBI" id="CHEBI:29105"/>
    </ligand>
</feature>
<evidence type="ECO:0000313" key="20">
    <source>
        <dbReference type="Proteomes" id="UP000500961"/>
    </source>
</evidence>
<dbReference type="InterPro" id="IPR012131">
    <property type="entry name" value="Hstdl_DH"/>
</dbReference>
<evidence type="ECO:0000256" key="1">
    <source>
        <dbReference type="ARBA" id="ARBA00003850"/>
    </source>
</evidence>
<dbReference type="FunFam" id="3.40.50.1980:FF:000001">
    <property type="entry name" value="Histidinol dehydrogenase"/>
    <property type="match status" value="1"/>
</dbReference>
<evidence type="ECO:0000256" key="18">
    <source>
        <dbReference type="RuleBase" id="RU004175"/>
    </source>
</evidence>
<accession>A0A7D3XEL4</accession>
<keyword evidence="5 12" id="KW-0028">Amino-acid biosynthesis</keyword>
<feature type="binding site" evidence="12 16">
    <location>
        <position position="410"/>
    </location>
    <ligand>
        <name>substrate</name>
    </ligand>
</feature>
<evidence type="ECO:0000313" key="19">
    <source>
        <dbReference type="EMBL" id="QKG80047.1"/>
    </source>
</evidence>
<evidence type="ECO:0000256" key="15">
    <source>
        <dbReference type="PIRSR" id="PIRSR000099-2"/>
    </source>
</evidence>
<dbReference type="Pfam" id="PF00815">
    <property type="entry name" value="Histidinol_dh"/>
    <property type="match status" value="1"/>
</dbReference>
<feature type="binding site" evidence="12 16">
    <location>
        <position position="253"/>
    </location>
    <ligand>
        <name>substrate</name>
    </ligand>
</feature>
<feature type="binding site" evidence="12 15">
    <location>
        <position position="124"/>
    </location>
    <ligand>
        <name>NAD(+)</name>
        <dbReference type="ChEBI" id="CHEBI:57540"/>
    </ligand>
</feature>
<evidence type="ECO:0000256" key="12">
    <source>
        <dbReference type="HAMAP-Rule" id="MF_01024"/>
    </source>
</evidence>
<feature type="binding site" evidence="12 16">
    <location>
        <position position="228"/>
    </location>
    <ligand>
        <name>substrate</name>
    </ligand>
</feature>
<comment type="function">
    <text evidence="1 12">Catalyzes the sequential NAD-dependent oxidations of L-histidinol to L-histidinaldehyde and then to L-histidine.</text>
</comment>
<feature type="binding site" evidence="12 17">
    <location>
        <position position="351"/>
    </location>
    <ligand>
        <name>Zn(2+)</name>
        <dbReference type="ChEBI" id="CHEBI:29105"/>
    </ligand>
</feature>
<feature type="binding site" evidence="12 16">
    <location>
        <position position="351"/>
    </location>
    <ligand>
        <name>substrate</name>
    </ligand>
</feature>
<comment type="pathway">
    <text evidence="2 12">Amino-acid biosynthesis; L-histidine biosynthesis; L-histidine from 5-phospho-alpha-D-ribose 1-diphosphate: step 9/9.</text>
</comment>
<dbReference type="InterPro" id="IPR001692">
    <property type="entry name" value="Histidinol_DH_CS"/>
</dbReference>
<dbReference type="EC" id="1.1.1.23" evidence="4 12"/>
<dbReference type="RefSeq" id="WP_173074411.1">
    <property type="nucleotide sequence ID" value="NZ_CP041345.1"/>
</dbReference>
<dbReference type="NCBIfam" id="TIGR00069">
    <property type="entry name" value="hisD"/>
    <property type="match status" value="1"/>
</dbReference>
<keyword evidence="20" id="KW-1185">Reference proteome</keyword>
<dbReference type="Proteomes" id="UP000500961">
    <property type="component" value="Chromosome"/>
</dbReference>
<comment type="similarity">
    <text evidence="3 12 13 18">Belongs to the histidinol dehydrogenase family.</text>
</comment>
<dbReference type="FunFam" id="3.40.50.1980:FF:000002">
    <property type="entry name" value="Histidinol dehydrogenase, chloroplastic"/>
    <property type="match status" value="1"/>
</dbReference>
<dbReference type="AlphaFoldDB" id="A0A7D3XEL4"/>
<sequence>MRIIIDAQNIDYLEILKRPCELNIGLREQVSAIISKVKADGDKALKEFTSKFDRVELDTIEVDLKALNDSKKHVETELGLAIEVASKNIEQFHAAQRIQEIEVNTMPGVTCKLLYRPLNRVGLYIPGGTAPLISTALMLGVPARVAGCNELIVCTPPPINPAILYACSLINARVFCVGGAQAIAAMAFGTESIPRVDKIFGPGNSFVTEAKMQVAAMGVPIDIPAGPSELLVVADESANPTFIAADLLSQAEHGTDSQVVLISTSQTIIDNTLNELKSQLTKLPRKEIAQESLKNSAAIKVDSIKRALEISNGYAPEHLILAVNDASRHVDQVMNAGSIFLGSYTPESVGDYASGTNHTLPTSGFARNWSGVSLNSFTKTITVQEVDKKGIASIGQTVIALAEAEQLNAHANAVKVRLNQLKKNQK</sequence>
<evidence type="ECO:0000256" key="8">
    <source>
        <dbReference type="ARBA" id="ARBA00023002"/>
    </source>
</evidence>
<dbReference type="PANTHER" id="PTHR21256">
    <property type="entry name" value="HISTIDINOL DEHYDROGENASE HDH"/>
    <property type="match status" value="1"/>
</dbReference>
<dbReference type="KEGG" id="ttz:FHG85_07145"/>
<dbReference type="PANTHER" id="PTHR21256:SF2">
    <property type="entry name" value="HISTIDINE BIOSYNTHESIS TRIFUNCTIONAL PROTEIN"/>
    <property type="match status" value="1"/>
</dbReference>
<dbReference type="PRINTS" id="PR00083">
    <property type="entry name" value="HOLDHDRGNASE"/>
</dbReference>
<feature type="binding site" evidence="12 16">
    <location>
        <position position="318"/>
    </location>
    <ligand>
        <name>substrate</name>
    </ligand>
</feature>
<evidence type="ECO:0000256" key="10">
    <source>
        <dbReference type="ARBA" id="ARBA00023102"/>
    </source>
</evidence>
<evidence type="ECO:0000256" key="7">
    <source>
        <dbReference type="ARBA" id="ARBA00022833"/>
    </source>
</evidence>
<dbReference type="PIRSF" id="PIRSF000099">
    <property type="entry name" value="Histidinol_dh"/>
    <property type="match status" value="1"/>
</dbReference>
<protein>
    <recommendedName>
        <fullName evidence="4 12">Histidinol dehydrogenase</fullName>
        <shortName evidence="12">HDH</shortName>
        <ecNumber evidence="4 12">1.1.1.23</ecNumber>
    </recommendedName>
</protein>
<evidence type="ECO:0000256" key="11">
    <source>
        <dbReference type="ARBA" id="ARBA00049489"/>
    </source>
</evidence>
<proteinExistence type="inferred from homology"/>
<dbReference type="Gene3D" id="3.40.50.1980">
    <property type="entry name" value="Nitrogenase molybdenum iron protein domain"/>
    <property type="match status" value="2"/>
</dbReference>
<feature type="binding site" evidence="12 15">
    <location>
        <position position="204"/>
    </location>
    <ligand>
        <name>NAD(+)</name>
        <dbReference type="ChEBI" id="CHEBI:57540"/>
    </ligand>
</feature>
<dbReference type="GO" id="GO:0004399">
    <property type="term" value="F:histidinol dehydrogenase activity"/>
    <property type="evidence" value="ECO:0007669"/>
    <property type="project" value="UniProtKB-UniRule"/>
</dbReference>
<feature type="binding site" evidence="12 16">
    <location>
        <position position="250"/>
    </location>
    <ligand>
        <name>substrate</name>
    </ligand>
</feature>
<dbReference type="GO" id="GO:0008270">
    <property type="term" value="F:zinc ion binding"/>
    <property type="evidence" value="ECO:0007669"/>
    <property type="project" value="UniProtKB-UniRule"/>
</dbReference>
<reference evidence="19 20" key="1">
    <citation type="submission" date="2019-07" db="EMBL/GenBank/DDBJ databases">
        <title>Thalassofilum flectens gen. nov., sp. nov., a novel moderate thermophilic anaerobe from a shallow sea hot spring in Kunashir Island (Russia), representing a new family in the order Bacteroidales, and proposal of Thalassofilacea fam. nov.</title>
        <authorList>
            <person name="Kochetkova T.V."/>
            <person name="Podosokorskaya O.A."/>
            <person name="Novikov A."/>
            <person name="Elcheninov A.G."/>
            <person name="Toshchakov S.V."/>
            <person name="Kublanov I.V."/>
        </authorList>
    </citation>
    <scope>NUCLEOTIDE SEQUENCE [LARGE SCALE GENOMIC DNA]</scope>
    <source>
        <strain evidence="19 20">38-H</strain>
    </source>
</reference>
<gene>
    <name evidence="12 19" type="primary">hisD</name>
    <name evidence="19" type="ORF">FHG85_07145</name>
</gene>
<keyword evidence="10 12" id="KW-0368">Histidine biosynthesis</keyword>
<dbReference type="GO" id="GO:0005829">
    <property type="term" value="C:cytosol"/>
    <property type="evidence" value="ECO:0007669"/>
    <property type="project" value="TreeGrafter"/>
</dbReference>
<evidence type="ECO:0000256" key="17">
    <source>
        <dbReference type="PIRSR" id="PIRSR000099-4"/>
    </source>
</evidence>
<feature type="active site" description="Proton acceptor" evidence="12 14">
    <location>
        <position position="317"/>
    </location>
</feature>
<keyword evidence="6 12" id="KW-0479">Metal-binding</keyword>
<keyword evidence="9 12" id="KW-0520">NAD</keyword>
<dbReference type="PROSITE" id="PS00611">
    <property type="entry name" value="HISOL_DEHYDROGENASE"/>
    <property type="match status" value="1"/>
</dbReference>
<evidence type="ECO:0000256" key="5">
    <source>
        <dbReference type="ARBA" id="ARBA00022605"/>
    </source>
</evidence>
<dbReference type="CDD" id="cd06572">
    <property type="entry name" value="Histidinol_dh"/>
    <property type="match status" value="1"/>
</dbReference>
<feature type="active site" description="Proton acceptor" evidence="12 14">
    <location>
        <position position="318"/>
    </location>
</feature>
<evidence type="ECO:0000256" key="13">
    <source>
        <dbReference type="PIRNR" id="PIRNR000099"/>
    </source>
</evidence>
<feature type="binding site" evidence="12 16">
    <location>
        <position position="405"/>
    </location>
    <ligand>
        <name>substrate</name>
    </ligand>
</feature>
<dbReference type="EMBL" id="CP041345">
    <property type="protein sequence ID" value="QKG80047.1"/>
    <property type="molecule type" value="Genomic_DNA"/>
</dbReference>
<comment type="cofactor">
    <cofactor evidence="12 17">
        <name>Zn(2+)</name>
        <dbReference type="ChEBI" id="CHEBI:29105"/>
    </cofactor>
    <text evidence="12 17">Binds 1 zinc ion per subunit.</text>
</comment>